<gene>
    <name evidence="1" type="ORF">BECKFW1821A_GA0114235_104716</name>
</gene>
<dbReference type="AlphaFoldDB" id="A0A450SL65"/>
<evidence type="ECO:0000313" key="1">
    <source>
        <dbReference type="EMBL" id="VFJ54354.1"/>
    </source>
</evidence>
<protein>
    <recommendedName>
        <fullName evidence="2">PIN domain-containing protein</fullName>
    </recommendedName>
</protein>
<evidence type="ECO:0008006" key="2">
    <source>
        <dbReference type="Google" id="ProtNLM"/>
    </source>
</evidence>
<organism evidence="1">
    <name type="scientific">Candidatus Kentrum sp. FW</name>
    <dbReference type="NCBI Taxonomy" id="2126338"/>
    <lineage>
        <taxon>Bacteria</taxon>
        <taxon>Pseudomonadati</taxon>
        <taxon>Pseudomonadota</taxon>
        <taxon>Gammaproteobacteria</taxon>
        <taxon>Candidatus Kentrum</taxon>
    </lineage>
</organism>
<sequence length="91" mass="9897">MEALSGIPVLEITDQAQDLANSLIAFGAIPEAAREDALHIAVASLNGMEFLLTWNFSHINNGFKKFKIIRVIENHGLASSEICSPEKFVGD</sequence>
<dbReference type="EMBL" id="CAADEW010000047">
    <property type="protein sequence ID" value="VFJ54354.1"/>
    <property type="molecule type" value="Genomic_DNA"/>
</dbReference>
<proteinExistence type="predicted"/>
<accession>A0A450SL65</accession>
<name>A0A450SL65_9GAMM</name>
<reference evidence="1" key="1">
    <citation type="submission" date="2019-02" db="EMBL/GenBank/DDBJ databases">
        <authorList>
            <person name="Gruber-Vodicka R. H."/>
            <person name="Seah K. B. B."/>
        </authorList>
    </citation>
    <scope>NUCLEOTIDE SEQUENCE</scope>
    <source>
        <strain evidence="1">BECK_BZ15</strain>
    </source>
</reference>